<dbReference type="CDD" id="cd04301">
    <property type="entry name" value="NAT_SF"/>
    <property type="match status" value="1"/>
</dbReference>
<keyword evidence="5" id="KW-1185">Reference proteome</keyword>
<dbReference type="InterPro" id="IPR050832">
    <property type="entry name" value="Bact_Acetyltransf"/>
</dbReference>
<evidence type="ECO:0000256" key="1">
    <source>
        <dbReference type="ARBA" id="ARBA00022679"/>
    </source>
</evidence>
<dbReference type="EC" id="2.3.1.-" evidence="4"/>
<evidence type="ECO:0000313" key="5">
    <source>
        <dbReference type="Proteomes" id="UP001560685"/>
    </source>
</evidence>
<feature type="domain" description="N-acetyltransferase" evidence="3">
    <location>
        <begin position="5"/>
        <end position="182"/>
    </location>
</feature>
<proteinExistence type="predicted"/>
<dbReference type="RefSeq" id="WP_369313296.1">
    <property type="nucleotide sequence ID" value="NZ_JBEHZE010000001.1"/>
</dbReference>
<evidence type="ECO:0000259" key="3">
    <source>
        <dbReference type="PROSITE" id="PS51186"/>
    </source>
</evidence>
<dbReference type="PANTHER" id="PTHR43877">
    <property type="entry name" value="AMINOALKYLPHOSPHONATE N-ACETYLTRANSFERASE-RELATED-RELATED"/>
    <property type="match status" value="1"/>
</dbReference>
<comment type="caution">
    <text evidence="4">The sequence shown here is derived from an EMBL/GenBank/DDBJ whole genome shotgun (WGS) entry which is preliminary data.</text>
</comment>
<keyword evidence="2 4" id="KW-0012">Acyltransferase</keyword>
<sequence>MLDQFSHRLATRADEPAIIELMRAAIAENMKAFLSAAEITAAQESMGLDRTLIDDGTYFLIEANTPDCKTLVGCGGWGKRRTLYGGDHTKGRDDSFSNPATDAARIRAMYTHPRWTRRGIGTLLLDLGEAAAKSAGYKTIELGSTVPGEPLYRARGYVEFERDIERTENGAVNTIIRMRKSL</sequence>
<protein>
    <submittedName>
        <fullName evidence="4">GNAT family N-acetyltransferase</fullName>
        <ecNumber evidence="4">2.3.1.-</ecNumber>
    </submittedName>
</protein>
<dbReference type="Pfam" id="PF00583">
    <property type="entry name" value="Acetyltransf_1"/>
    <property type="match status" value="1"/>
</dbReference>
<dbReference type="Proteomes" id="UP001560685">
    <property type="component" value="Unassembled WGS sequence"/>
</dbReference>
<gene>
    <name evidence="4" type="ORF">ABFZ84_07240</name>
</gene>
<dbReference type="InterPro" id="IPR016181">
    <property type="entry name" value="Acyl_CoA_acyltransferase"/>
</dbReference>
<evidence type="ECO:0000313" key="4">
    <source>
        <dbReference type="EMBL" id="MEX6633342.1"/>
    </source>
</evidence>
<organism evidence="4 5">
    <name type="scientific">Hyphococcus lacteus</name>
    <dbReference type="NCBI Taxonomy" id="3143536"/>
    <lineage>
        <taxon>Bacteria</taxon>
        <taxon>Pseudomonadati</taxon>
        <taxon>Pseudomonadota</taxon>
        <taxon>Alphaproteobacteria</taxon>
        <taxon>Parvularculales</taxon>
        <taxon>Parvularculaceae</taxon>
        <taxon>Hyphococcus</taxon>
    </lineage>
</organism>
<dbReference type="SUPFAM" id="SSF55729">
    <property type="entry name" value="Acyl-CoA N-acyltransferases (Nat)"/>
    <property type="match status" value="1"/>
</dbReference>
<name>A0ABV3Z559_9PROT</name>
<dbReference type="GO" id="GO:0016746">
    <property type="term" value="F:acyltransferase activity"/>
    <property type="evidence" value="ECO:0007669"/>
    <property type="project" value="UniProtKB-KW"/>
</dbReference>
<keyword evidence="1 4" id="KW-0808">Transferase</keyword>
<dbReference type="PROSITE" id="PS51186">
    <property type="entry name" value="GNAT"/>
    <property type="match status" value="1"/>
</dbReference>
<dbReference type="EMBL" id="JBEHZE010000001">
    <property type="protein sequence ID" value="MEX6633342.1"/>
    <property type="molecule type" value="Genomic_DNA"/>
</dbReference>
<dbReference type="InterPro" id="IPR000182">
    <property type="entry name" value="GNAT_dom"/>
</dbReference>
<dbReference type="Gene3D" id="3.40.630.30">
    <property type="match status" value="1"/>
</dbReference>
<accession>A0ABV3Z559</accession>
<reference evidence="4 5" key="1">
    <citation type="submission" date="2024-05" db="EMBL/GenBank/DDBJ databases">
        <title>Three bacterial strains, DH-69, EH-24, and ECK-19 isolated from coastal sediments.</title>
        <authorList>
            <person name="Ye Y.-Q."/>
            <person name="Du Z.-J."/>
        </authorList>
    </citation>
    <scope>NUCLEOTIDE SEQUENCE [LARGE SCALE GENOMIC DNA]</scope>
    <source>
        <strain evidence="4 5">ECK-19</strain>
    </source>
</reference>
<evidence type="ECO:0000256" key="2">
    <source>
        <dbReference type="ARBA" id="ARBA00023315"/>
    </source>
</evidence>
<dbReference type="PANTHER" id="PTHR43877:SF1">
    <property type="entry name" value="ACETYLTRANSFERASE"/>
    <property type="match status" value="1"/>
</dbReference>